<accession>A0A1M7JU57</accession>
<organism evidence="2 3">
    <name type="scientific">Flavobacterium saccharophilum</name>
    <dbReference type="NCBI Taxonomy" id="29534"/>
    <lineage>
        <taxon>Bacteria</taxon>
        <taxon>Pseudomonadati</taxon>
        <taxon>Bacteroidota</taxon>
        <taxon>Flavobacteriia</taxon>
        <taxon>Flavobacteriales</taxon>
        <taxon>Flavobacteriaceae</taxon>
        <taxon>Flavobacterium</taxon>
    </lineage>
</organism>
<sequence length="167" mass="18043">MKKIILSVIAIMAFGFANAQDGHFKVGVNVGLPVGNSADVFSMNLGADVAYLWNVADRFTAGVTTGYTMYVGKDYIGYMGNFAYEMTTTNQDFVPVAGTAQYSVTDNLFFGADLGYAINTHGGADGGFLYQPKFGYQNNKIELFVSYKGIASDATISSLNLGFNYKF</sequence>
<proteinExistence type="predicted"/>
<keyword evidence="3" id="KW-1185">Reference proteome</keyword>
<dbReference type="OrthoDB" id="1492374at2"/>
<dbReference type="RefSeq" id="WP_072974483.1">
    <property type="nucleotide sequence ID" value="NZ_FRBY01000005.1"/>
</dbReference>
<protein>
    <recommendedName>
        <fullName evidence="4">Outer membrane protein beta-barrel domain-containing protein</fullName>
    </recommendedName>
</protein>
<feature type="signal peptide" evidence="1">
    <location>
        <begin position="1"/>
        <end position="19"/>
    </location>
</feature>
<keyword evidence="1" id="KW-0732">Signal</keyword>
<dbReference type="EMBL" id="FRBY01000005">
    <property type="protein sequence ID" value="SHM56559.1"/>
    <property type="molecule type" value="Genomic_DNA"/>
</dbReference>
<reference evidence="3" key="1">
    <citation type="submission" date="2016-11" db="EMBL/GenBank/DDBJ databases">
        <authorList>
            <person name="Varghese N."/>
            <person name="Submissions S."/>
        </authorList>
    </citation>
    <scope>NUCLEOTIDE SEQUENCE [LARGE SCALE GENOMIC DNA]</scope>
    <source>
        <strain evidence="3">DSM 1811</strain>
    </source>
</reference>
<evidence type="ECO:0000313" key="3">
    <source>
        <dbReference type="Proteomes" id="UP000184121"/>
    </source>
</evidence>
<dbReference type="Proteomes" id="UP000184121">
    <property type="component" value="Unassembled WGS sequence"/>
</dbReference>
<evidence type="ECO:0008006" key="4">
    <source>
        <dbReference type="Google" id="ProtNLM"/>
    </source>
</evidence>
<feature type="chain" id="PRO_5012680873" description="Outer membrane protein beta-barrel domain-containing protein" evidence="1">
    <location>
        <begin position="20"/>
        <end position="167"/>
    </location>
</feature>
<dbReference type="STRING" id="29534.SAMN05444366_3509"/>
<dbReference type="AlphaFoldDB" id="A0A1M7JU57"/>
<evidence type="ECO:0000313" key="2">
    <source>
        <dbReference type="EMBL" id="SHM56559.1"/>
    </source>
</evidence>
<name>A0A1M7JU57_9FLAO</name>
<gene>
    <name evidence="2" type="ORF">SAMN05444366_3509</name>
</gene>
<evidence type="ECO:0000256" key="1">
    <source>
        <dbReference type="SAM" id="SignalP"/>
    </source>
</evidence>